<organism evidence="1">
    <name type="scientific">marine sediment metagenome</name>
    <dbReference type="NCBI Taxonomy" id="412755"/>
    <lineage>
        <taxon>unclassified sequences</taxon>
        <taxon>metagenomes</taxon>
        <taxon>ecological metagenomes</taxon>
    </lineage>
</organism>
<dbReference type="AlphaFoldDB" id="X1BLZ8"/>
<name>X1BLZ8_9ZZZZ</name>
<dbReference type="EMBL" id="BART01012767">
    <property type="protein sequence ID" value="GAG85098.1"/>
    <property type="molecule type" value="Genomic_DNA"/>
</dbReference>
<gene>
    <name evidence="1" type="ORF">S01H4_26464</name>
</gene>
<reference evidence="1" key="1">
    <citation type="journal article" date="2014" name="Front. Microbiol.">
        <title>High frequency of phylogenetically diverse reductive dehalogenase-homologous genes in deep subseafloor sedimentary metagenomes.</title>
        <authorList>
            <person name="Kawai M."/>
            <person name="Futagami T."/>
            <person name="Toyoda A."/>
            <person name="Takaki Y."/>
            <person name="Nishi S."/>
            <person name="Hori S."/>
            <person name="Arai W."/>
            <person name="Tsubouchi T."/>
            <person name="Morono Y."/>
            <person name="Uchiyama I."/>
            <person name="Ito T."/>
            <person name="Fujiyama A."/>
            <person name="Inagaki F."/>
            <person name="Takami H."/>
        </authorList>
    </citation>
    <scope>NUCLEOTIDE SEQUENCE</scope>
    <source>
        <strain evidence="1">Expedition CK06-06</strain>
    </source>
</reference>
<feature type="non-terminal residue" evidence="1">
    <location>
        <position position="60"/>
    </location>
</feature>
<evidence type="ECO:0000313" key="1">
    <source>
        <dbReference type="EMBL" id="GAG85098.1"/>
    </source>
</evidence>
<protein>
    <submittedName>
        <fullName evidence="1">Uncharacterized protein</fullName>
    </submittedName>
</protein>
<sequence length="60" mass="7326">MRIERIEKFLFFKRYEAEWSNPESFLARLYLLIIKPAKAFWDINHKRDSAPGFFIILFNS</sequence>
<comment type="caution">
    <text evidence="1">The sequence shown here is derived from an EMBL/GenBank/DDBJ whole genome shotgun (WGS) entry which is preliminary data.</text>
</comment>
<accession>X1BLZ8</accession>
<proteinExistence type="predicted"/>